<evidence type="ECO:0000256" key="1">
    <source>
        <dbReference type="ARBA" id="ARBA00022578"/>
    </source>
</evidence>
<dbReference type="GO" id="GO:0006313">
    <property type="term" value="P:DNA transposition"/>
    <property type="evidence" value="ECO:0007669"/>
    <property type="project" value="InterPro"/>
</dbReference>
<keyword evidence="1" id="KW-0815">Transposition</keyword>
<evidence type="ECO:0000256" key="2">
    <source>
        <dbReference type="ARBA" id="ARBA00023125"/>
    </source>
</evidence>
<proteinExistence type="predicted"/>
<keyword evidence="3" id="KW-0233">DNA recombination</keyword>
<dbReference type="InterPro" id="IPR001207">
    <property type="entry name" value="Transposase_mutator"/>
</dbReference>
<organism evidence="4">
    <name type="scientific">Cacopsylla melanoneura</name>
    <dbReference type="NCBI Taxonomy" id="428564"/>
    <lineage>
        <taxon>Eukaryota</taxon>
        <taxon>Metazoa</taxon>
        <taxon>Ecdysozoa</taxon>
        <taxon>Arthropoda</taxon>
        <taxon>Hexapoda</taxon>
        <taxon>Insecta</taxon>
        <taxon>Pterygota</taxon>
        <taxon>Neoptera</taxon>
        <taxon>Paraneoptera</taxon>
        <taxon>Hemiptera</taxon>
        <taxon>Sternorrhyncha</taxon>
        <taxon>Psylloidea</taxon>
        <taxon>Psyllidae</taxon>
        <taxon>Psyllinae</taxon>
        <taxon>Cacopsylla</taxon>
    </lineage>
</organism>
<reference evidence="4" key="1">
    <citation type="submission" date="2021-05" db="EMBL/GenBank/DDBJ databases">
        <authorList>
            <person name="Alioto T."/>
            <person name="Alioto T."/>
            <person name="Gomez Garrido J."/>
        </authorList>
    </citation>
    <scope>NUCLEOTIDE SEQUENCE</scope>
</reference>
<sequence>MTLLSQYSVILYSEQSIEELTHCVESEVLNASVVLFYDTTFELGDFFLSVLSYKHPLFANAPTIPLVYMLHDRKFEEIHTHFFTTLSNKFKCFNSELNIVTDREKSIVNSIRKARPLSRHYPCWNHIQRDVKFWLKKHKGTEDDIKTYTSHVWDLMDSNNELEFNEKFEKMNNHWTKEFKEYYKSYLKNDVLRTVKWKLVEQNIYIDRSGITTNAAESLNALIKRCTDDIGMSSQALVLSLFYLDMYYRKEILRGKCLQGTFILKPELLEFRLDAETIDWPAEHKNKFKRHSVRIYKERF</sequence>
<evidence type="ECO:0000256" key="3">
    <source>
        <dbReference type="ARBA" id="ARBA00023172"/>
    </source>
</evidence>
<evidence type="ECO:0000313" key="4">
    <source>
        <dbReference type="EMBL" id="CAG6671988.1"/>
    </source>
</evidence>
<accession>A0A8D8WUU0</accession>
<keyword evidence="2" id="KW-0238">DNA-binding</keyword>
<dbReference type="Pfam" id="PF00872">
    <property type="entry name" value="Transposase_mut"/>
    <property type="match status" value="1"/>
</dbReference>
<dbReference type="EMBL" id="HBUF01227279">
    <property type="protein sequence ID" value="CAG6671988.1"/>
    <property type="molecule type" value="Transcribed_RNA"/>
</dbReference>
<protein>
    <recommendedName>
        <fullName evidence="5">MULE transposase domain-containing protein</fullName>
    </recommendedName>
</protein>
<name>A0A8D8WUU0_9HEMI</name>
<dbReference type="GO" id="GO:0004803">
    <property type="term" value="F:transposase activity"/>
    <property type="evidence" value="ECO:0007669"/>
    <property type="project" value="InterPro"/>
</dbReference>
<dbReference type="AlphaFoldDB" id="A0A8D8WUU0"/>
<evidence type="ECO:0008006" key="5">
    <source>
        <dbReference type="Google" id="ProtNLM"/>
    </source>
</evidence>
<dbReference type="GO" id="GO:0003677">
    <property type="term" value="F:DNA binding"/>
    <property type="evidence" value="ECO:0007669"/>
    <property type="project" value="UniProtKB-KW"/>
</dbReference>